<accession>A0ABD6DWY3</accession>
<proteinExistence type="predicted"/>
<keyword evidence="1" id="KW-0812">Transmembrane</keyword>
<keyword evidence="1" id="KW-1133">Transmembrane helix</keyword>
<name>A0ABD6DWY3_9EURY</name>
<dbReference type="EMBL" id="JBHUDP010000002">
    <property type="protein sequence ID" value="MFD1685736.1"/>
    <property type="molecule type" value="Genomic_DNA"/>
</dbReference>
<keyword evidence="1" id="KW-0472">Membrane</keyword>
<dbReference type="RefSeq" id="WP_256306189.1">
    <property type="nucleotide sequence ID" value="NZ_JANHAW010000001.1"/>
</dbReference>
<reference evidence="2 3" key="1">
    <citation type="journal article" date="2019" name="Int. J. Syst. Evol. Microbiol.">
        <title>The Global Catalogue of Microorganisms (GCM) 10K type strain sequencing project: providing services to taxonomists for standard genome sequencing and annotation.</title>
        <authorList>
            <consortium name="The Broad Institute Genomics Platform"/>
            <consortium name="The Broad Institute Genome Sequencing Center for Infectious Disease"/>
            <person name="Wu L."/>
            <person name="Ma J."/>
        </authorList>
    </citation>
    <scope>NUCLEOTIDE SEQUENCE [LARGE SCALE GENOMIC DNA]</scope>
    <source>
        <strain evidence="2 3">CGMCC 1.10387</strain>
    </source>
</reference>
<organism evidence="2 3">
    <name type="scientific">Halobellus litoreus</name>
    <dbReference type="NCBI Taxonomy" id="755310"/>
    <lineage>
        <taxon>Archaea</taxon>
        <taxon>Methanobacteriati</taxon>
        <taxon>Methanobacteriota</taxon>
        <taxon>Stenosarchaea group</taxon>
        <taxon>Halobacteria</taxon>
        <taxon>Halobacteriales</taxon>
        <taxon>Haloferacaceae</taxon>
        <taxon>Halobellus</taxon>
    </lineage>
</organism>
<feature type="transmembrane region" description="Helical" evidence="1">
    <location>
        <begin position="73"/>
        <end position="93"/>
    </location>
</feature>
<evidence type="ECO:0000313" key="3">
    <source>
        <dbReference type="Proteomes" id="UP001597092"/>
    </source>
</evidence>
<dbReference type="Proteomes" id="UP001597092">
    <property type="component" value="Unassembled WGS sequence"/>
</dbReference>
<feature type="transmembrane region" description="Helical" evidence="1">
    <location>
        <begin position="20"/>
        <end position="38"/>
    </location>
</feature>
<dbReference type="AlphaFoldDB" id="A0ABD6DWY3"/>
<dbReference type="Pfam" id="PF26041">
    <property type="entry name" value="DUF8011"/>
    <property type="match status" value="1"/>
</dbReference>
<gene>
    <name evidence="2" type="ORF">ACFSAS_08950</name>
</gene>
<dbReference type="InterPro" id="IPR058324">
    <property type="entry name" value="DUF8011"/>
</dbReference>
<evidence type="ECO:0000313" key="2">
    <source>
        <dbReference type="EMBL" id="MFD1685736.1"/>
    </source>
</evidence>
<keyword evidence="3" id="KW-1185">Reference proteome</keyword>
<protein>
    <submittedName>
        <fullName evidence="2">Uncharacterized protein</fullName>
    </submittedName>
</protein>
<evidence type="ECO:0000256" key="1">
    <source>
        <dbReference type="SAM" id="Phobius"/>
    </source>
</evidence>
<comment type="caution">
    <text evidence="2">The sequence shown here is derived from an EMBL/GenBank/DDBJ whole genome shotgun (WGS) entry which is preliminary data.</text>
</comment>
<feature type="transmembrane region" description="Helical" evidence="1">
    <location>
        <begin position="44"/>
        <end position="61"/>
    </location>
</feature>
<sequence length="101" mass="10674">MPSAVTEALFSEPSGRRHALVMFAGVAIFTSVYVYYGVLRDSAAVGWLLVMVVGSALSGIAESLPKDRRRIAGALRITAILVLLGVLALTVFVPEVVVRSG</sequence>